<comment type="caution">
    <text evidence="16">The sequence shown here is derived from an EMBL/GenBank/DDBJ whole genome shotgun (WGS) entry which is preliminary data.</text>
</comment>
<keyword evidence="6" id="KW-0378">Hydrolase</keyword>
<dbReference type="Gene3D" id="3.90.79.10">
    <property type="entry name" value="Nucleoside Triphosphate Pyrophosphohydrolase"/>
    <property type="match status" value="1"/>
</dbReference>
<comment type="function">
    <text evidence="8">Acts on ADP-mannose and ADP-glucose as well as ADP-ribose. Prevents glycogen biosynthesis. The reaction catalyzed by this enzyme is a limiting step of the gluconeogenic process.</text>
</comment>
<dbReference type="OrthoDB" id="5292471at2"/>
<evidence type="ECO:0000256" key="2">
    <source>
        <dbReference type="ARBA" id="ARBA00007482"/>
    </source>
</evidence>
<evidence type="ECO:0000259" key="15">
    <source>
        <dbReference type="PROSITE" id="PS51462"/>
    </source>
</evidence>
<dbReference type="AlphaFoldDB" id="A0A2T3NA94"/>
<keyword evidence="7 13" id="KW-0460">Magnesium</keyword>
<accession>A0A2T3NA94</accession>
<organism evidence="16 17">
    <name type="scientific">Photobacterium rosenbergii</name>
    <dbReference type="NCBI Taxonomy" id="294936"/>
    <lineage>
        <taxon>Bacteria</taxon>
        <taxon>Pseudomonadati</taxon>
        <taxon>Pseudomonadota</taxon>
        <taxon>Gammaproteobacteria</taxon>
        <taxon>Vibrionales</taxon>
        <taxon>Vibrionaceae</taxon>
        <taxon>Photobacterium</taxon>
    </lineage>
</organism>
<name>A0A2T3NA94_9GAMM</name>
<evidence type="ECO:0000313" key="16">
    <source>
        <dbReference type="EMBL" id="PSW10540.1"/>
    </source>
</evidence>
<evidence type="ECO:0000256" key="11">
    <source>
        <dbReference type="ARBA" id="ARBA00033056"/>
    </source>
</evidence>
<sequence>MAKTGAKQGGPGQFSRDDVEVLAEEPLYRGFFSMVKYRFRHRLFAGGWSQPLDREMFERGHAAAMLPYDPHTDQVVLVEQFRVGAMAADCSPWQLEIVAGIIEPGEKADDVVRRESVEEAGVEVGSLHKITRYLSSSGGCSETLDIFVGEIDSTTAEGIHGLEEEGEDIKVHVVSREDAYQWVESGKIENAASIIALQWLQLNYTRLQAAR</sequence>
<evidence type="ECO:0000256" key="9">
    <source>
        <dbReference type="ARBA" id="ARBA00030162"/>
    </source>
</evidence>
<dbReference type="GO" id="GO:0019693">
    <property type="term" value="P:ribose phosphate metabolic process"/>
    <property type="evidence" value="ECO:0007669"/>
    <property type="project" value="TreeGrafter"/>
</dbReference>
<dbReference type="PANTHER" id="PTHR11839:SF5">
    <property type="entry name" value="ADP-RIBOSE PYROPHOSPHATASE"/>
    <property type="match status" value="1"/>
</dbReference>
<evidence type="ECO:0000313" key="17">
    <source>
        <dbReference type="Proteomes" id="UP000241346"/>
    </source>
</evidence>
<dbReference type="InterPro" id="IPR004385">
    <property type="entry name" value="NDP_pyrophosphatase"/>
</dbReference>
<dbReference type="NCBIfam" id="NF008003">
    <property type="entry name" value="PRK10729.1"/>
    <property type="match status" value="1"/>
</dbReference>
<dbReference type="EC" id="3.6.1.13" evidence="3"/>
<evidence type="ECO:0000256" key="4">
    <source>
        <dbReference type="ARBA" id="ARBA00013297"/>
    </source>
</evidence>
<feature type="binding site" evidence="13">
    <location>
        <position position="115"/>
    </location>
    <ligand>
        <name>Mg(2+)</name>
        <dbReference type="ChEBI" id="CHEBI:18420"/>
        <label>1</label>
    </ligand>
</feature>
<feature type="binding site" evidence="13">
    <location>
        <position position="119"/>
    </location>
    <ligand>
        <name>Mg(2+)</name>
        <dbReference type="ChEBI" id="CHEBI:18420"/>
        <label>1</label>
    </ligand>
</feature>
<dbReference type="InterPro" id="IPR000086">
    <property type="entry name" value="NUDIX_hydrolase_dom"/>
</dbReference>
<evidence type="ECO:0000256" key="8">
    <source>
        <dbReference type="ARBA" id="ARBA00025164"/>
    </source>
</evidence>
<proteinExistence type="inferred from homology"/>
<dbReference type="PANTHER" id="PTHR11839">
    <property type="entry name" value="UDP/ADP-SUGAR PYROPHOSPHATASE"/>
    <property type="match status" value="1"/>
</dbReference>
<dbReference type="SUPFAM" id="SSF55811">
    <property type="entry name" value="Nudix"/>
    <property type="match status" value="1"/>
</dbReference>
<evidence type="ECO:0000256" key="3">
    <source>
        <dbReference type="ARBA" id="ARBA00012453"/>
    </source>
</evidence>
<keyword evidence="5 13" id="KW-0479">Metal-binding</keyword>
<reference evidence="16 17" key="1">
    <citation type="submission" date="2018-03" db="EMBL/GenBank/DDBJ databases">
        <title>Whole genome sequencing of Histamine producing bacteria.</title>
        <authorList>
            <person name="Butler K."/>
        </authorList>
    </citation>
    <scope>NUCLEOTIDE SEQUENCE [LARGE SCALE GENOMIC DNA]</scope>
    <source>
        <strain evidence="16 17">DSM 19138</strain>
    </source>
</reference>
<dbReference type="Proteomes" id="UP000241346">
    <property type="component" value="Unassembled WGS sequence"/>
</dbReference>
<gene>
    <name evidence="16" type="ORF">C9J01_18255</name>
</gene>
<dbReference type="InterPro" id="IPR020084">
    <property type="entry name" value="NUDIX_hydrolase_CS"/>
</dbReference>
<dbReference type="GO" id="GO:0006753">
    <property type="term" value="P:nucleoside phosphate metabolic process"/>
    <property type="evidence" value="ECO:0007669"/>
    <property type="project" value="TreeGrafter"/>
</dbReference>
<evidence type="ECO:0000256" key="7">
    <source>
        <dbReference type="ARBA" id="ARBA00022842"/>
    </source>
</evidence>
<evidence type="ECO:0000256" key="13">
    <source>
        <dbReference type="PIRSR" id="PIRSR604385-2"/>
    </source>
</evidence>
<evidence type="ECO:0000256" key="5">
    <source>
        <dbReference type="ARBA" id="ARBA00022723"/>
    </source>
</evidence>
<dbReference type="NCBIfam" id="TIGR00052">
    <property type="entry name" value="nudix-type nucleoside diphosphatase, YffH/AdpP family"/>
    <property type="match status" value="1"/>
</dbReference>
<dbReference type="RefSeq" id="WP_107299578.1">
    <property type="nucleotide sequence ID" value="NZ_PYMB01000010.1"/>
</dbReference>
<dbReference type="GO" id="GO:0005829">
    <property type="term" value="C:cytosol"/>
    <property type="evidence" value="ECO:0007669"/>
    <property type="project" value="TreeGrafter"/>
</dbReference>
<evidence type="ECO:0000256" key="1">
    <source>
        <dbReference type="ARBA" id="ARBA00001946"/>
    </source>
</evidence>
<protein>
    <recommendedName>
        <fullName evidence="4">ADP-ribose pyrophosphatase</fullName>
        <ecNumber evidence="3">3.6.1.13</ecNumber>
    </recommendedName>
    <alternativeName>
        <fullName evidence="9">ADP-ribose diphosphatase</fullName>
    </alternativeName>
    <alternativeName>
        <fullName evidence="11">ADP-ribose phosphohydrolase</fullName>
    </alternativeName>
    <alternativeName>
        <fullName evidence="10">Adenosine diphosphoribose pyrophosphatase</fullName>
    </alternativeName>
</protein>
<dbReference type="GO" id="GO:0019144">
    <property type="term" value="F:ADP-sugar diphosphatase activity"/>
    <property type="evidence" value="ECO:0007669"/>
    <property type="project" value="TreeGrafter"/>
</dbReference>
<comment type="cofactor">
    <cofactor evidence="1 13">
        <name>Mg(2+)</name>
        <dbReference type="ChEBI" id="CHEBI:18420"/>
    </cofactor>
</comment>
<feature type="domain" description="Nudix hydrolase" evidence="15">
    <location>
        <begin position="58"/>
        <end position="196"/>
    </location>
</feature>
<evidence type="ECO:0000256" key="6">
    <source>
        <dbReference type="ARBA" id="ARBA00022801"/>
    </source>
</evidence>
<dbReference type="InterPro" id="IPR015797">
    <property type="entry name" value="NUDIX_hydrolase-like_dom_sf"/>
</dbReference>
<feature type="binding site" evidence="13">
    <location>
        <position position="99"/>
    </location>
    <ligand>
        <name>Mg(2+)</name>
        <dbReference type="ChEBI" id="CHEBI:18420"/>
        <label>1</label>
    </ligand>
</feature>
<dbReference type="CDD" id="cd24155">
    <property type="entry name" value="NUDIX_ADPRase"/>
    <property type="match status" value="1"/>
</dbReference>
<comment type="catalytic activity">
    <reaction evidence="12">
        <text>ADP-D-ribose + H2O = D-ribose 5-phosphate + AMP + 2 H(+)</text>
        <dbReference type="Rhea" id="RHEA:10412"/>
        <dbReference type="ChEBI" id="CHEBI:15377"/>
        <dbReference type="ChEBI" id="CHEBI:15378"/>
        <dbReference type="ChEBI" id="CHEBI:57967"/>
        <dbReference type="ChEBI" id="CHEBI:78346"/>
        <dbReference type="ChEBI" id="CHEBI:456215"/>
        <dbReference type="EC" id="3.6.1.13"/>
    </reaction>
</comment>
<feature type="short sequence motif" description="Nudix box" evidence="14">
    <location>
        <begin position="100"/>
        <end position="122"/>
    </location>
</feature>
<evidence type="ECO:0000256" key="10">
    <source>
        <dbReference type="ARBA" id="ARBA00030308"/>
    </source>
</evidence>
<dbReference type="PROSITE" id="PS00893">
    <property type="entry name" value="NUDIX_BOX"/>
    <property type="match status" value="1"/>
</dbReference>
<evidence type="ECO:0000256" key="14">
    <source>
        <dbReference type="PIRSR" id="PIRSR604385-3"/>
    </source>
</evidence>
<dbReference type="PROSITE" id="PS51462">
    <property type="entry name" value="NUDIX"/>
    <property type="match status" value="1"/>
</dbReference>
<dbReference type="GO" id="GO:0047631">
    <property type="term" value="F:ADP-ribose diphosphatase activity"/>
    <property type="evidence" value="ECO:0007669"/>
    <property type="project" value="UniProtKB-EC"/>
</dbReference>
<dbReference type="Pfam" id="PF00293">
    <property type="entry name" value="NUDIX"/>
    <property type="match status" value="1"/>
</dbReference>
<dbReference type="EMBL" id="PYMB01000010">
    <property type="protein sequence ID" value="PSW10540.1"/>
    <property type="molecule type" value="Genomic_DNA"/>
</dbReference>
<evidence type="ECO:0000256" key="12">
    <source>
        <dbReference type="ARBA" id="ARBA00049546"/>
    </source>
</evidence>
<dbReference type="GO" id="GO:0046872">
    <property type="term" value="F:metal ion binding"/>
    <property type="evidence" value="ECO:0007669"/>
    <property type="project" value="UniProtKB-KW"/>
</dbReference>
<feature type="binding site" evidence="13">
    <location>
        <position position="167"/>
    </location>
    <ligand>
        <name>Mg(2+)</name>
        <dbReference type="ChEBI" id="CHEBI:18420"/>
        <label>1</label>
    </ligand>
</feature>
<comment type="similarity">
    <text evidence="2">Belongs to the Nudix hydrolase family. NudF subfamily.</text>
</comment>